<accession>A0A4R7I5J6</accession>
<dbReference type="InterPro" id="IPR035940">
    <property type="entry name" value="CAP_sf"/>
</dbReference>
<reference evidence="2 3" key="1">
    <citation type="submission" date="2019-03" db="EMBL/GenBank/DDBJ databases">
        <title>Sequencing the genomes of 1000 actinobacteria strains.</title>
        <authorList>
            <person name="Klenk H.-P."/>
        </authorList>
    </citation>
    <scope>NUCLEOTIDE SEQUENCE [LARGE SCALE GENOMIC DNA]</scope>
    <source>
        <strain evidence="2 3">DSM 18936</strain>
    </source>
</reference>
<sequence>MPARRHLAAGIVALVAFAGVTVVSAGAVDEPARVGYRAWRIDPPGYIADPEQRARVAVRNEINAIRAEHGLDPLSLHSKVSKAAQMHADYLASIRKLDHLGPGATDTGYRLQQAGFSWWAWGENVGAGFGDPAVLVDTWFNSSAHRAQILGDYPYMGVGVGVTPDNVPYWVLVVAAAPPY</sequence>
<proteinExistence type="predicted"/>
<dbReference type="CDD" id="cd05379">
    <property type="entry name" value="CAP_bacterial"/>
    <property type="match status" value="1"/>
</dbReference>
<protein>
    <recommendedName>
        <fullName evidence="1">SCP domain-containing protein</fullName>
    </recommendedName>
</protein>
<dbReference type="Proteomes" id="UP000294558">
    <property type="component" value="Unassembled WGS sequence"/>
</dbReference>
<dbReference type="AlphaFoldDB" id="A0A4R7I5J6"/>
<dbReference type="InterPro" id="IPR014044">
    <property type="entry name" value="CAP_dom"/>
</dbReference>
<dbReference type="Gene3D" id="3.40.33.10">
    <property type="entry name" value="CAP"/>
    <property type="match status" value="1"/>
</dbReference>
<evidence type="ECO:0000313" key="3">
    <source>
        <dbReference type="Proteomes" id="UP000294558"/>
    </source>
</evidence>
<name>A0A4R7I5J6_9ACTN</name>
<organism evidence="2 3">
    <name type="scientific">Ilumatobacter fluminis</name>
    <dbReference type="NCBI Taxonomy" id="467091"/>
    <lineage>
        <taxon>Bacteria</taxon>
        <taxon>Bacillati</taxon>
        <taxon>Actinomycetota</taxon>
        <taxon>Acidimicrobiia</taxon>
        <taxon>Acidimicrobiales</taxon>
        <taxon>Ilumatobacteraceae</taxon>
        <taxon>Ilumatobacter</taxon>
    </lineage>
</organism>
<gene>
    <name evidence="2" type="ORF">BDK89_4178</name>
</gene>
<keyword evidence="3" id="KW-1185">Reference proteome</keyword>
<evidence type="ECO:0000259" key="1">
    <source>
        <dbReference type="Pfam" id="PF00188"/>
    </source>
</evidence>
<dbReference type="SUPFAM" id="SSF55797">
    <property type="entry name" value="PR-1-like"/>
    <property type="match status" value="1"/>
</dbReference>
<dbReference type="EMBL" id="SOAU01000001">
    <property type="protein sequence ID" value="TDT18554.1"/>
    <property type="molecule type" value="Genomic_DNA"/>
</dbReference>
<comment type="caution">
    <text evidence="2">The sequence shown here is derived from an EMBL/GenBank/DDBJ whole genome shotgun (WGS) entry which is preliminary data.</text>
</comment>
<evidence type="ECO:0000313" key="2">
    <source>
        <dbReference type="EMBL" id="TDT18554.1"/>
    </source>
</evidence>
<dbReference type="PANTHER" id="PTHR31157:SF1">
    <property type="entry name" value="SCP DOMAIN-CONTAINING PROTEIN"/>
    <property type="match status" value="1"/>
</dbReference>
<feature type="domain" description="SCP" evidence="1">
    <location>
        <begin position="60"/>
        <end position="172"/>
    </location>
</feature>
<dbReference type="RefSeq" id="WP_166657744.1">
    <property type="nucleotide sequence ID" value="NZ_SOAU01000001.1"/>
</dbReference>
<dbReference type="Pfam" id="PF00188">
    <property type="entry name" value="CAP"/>
    <property type="match status" value="1"/>
</dbReference>
<dbReference type="PANTHER" id="PTHR31157">
    <property type="entry name" value="SCP DOMAIN-CONTAINING PROTEIN"/>
    <property type="match status" value="1"/>
</dbReference>